<dbReference type="EMBL" id="CABFNO020001454">
    <property type="protein sequence ID" value="CAG9988784.1"/>
    <property type="molecule type" value="Genomic_DNA"/>
</dbReference>
<sequence length="61" mass="7256">MTSQTKHMVSIEKRTMSHEEVDGILRLMTPRPRIETSDHFWYISSYTPEWPYLSDTKQADP</sequence>
<accession>A0A9N9UIA8</accession>
<name>A0A9N9UIA8_9HYPO</name>
<evidence type="ECO:0000313" key="2">
    <source>
        <dbReference type="Proteomes" id="UP000754883"/>
    </source>
</evidence>
<dbReference type="Proteomes" id="UP000754883">
    <property type="component" value="Unassembled WGS sequence"/>
</dbReference>
<gene>
    <name evidence="1" type="ORF">CBYS24578_00014195</name>
</gene>
<evidence type="ECO:0000313" key="1">
    <source>
        <dbReference type="EMBL" id="CAG9988784.1"/>
    </source>
</evidence>
<reference evidence="2" key="1">
    <citation type="submission" date="2019-06" db="EMBL/GenBank/DDBJ databases">
        <authorList>
            <person name="Broberg M."/>
        </authorList>
    </citation>
    <scope>NUCLEOTIDE SEQUENCE [LARGE SCALE GENOMIC DNA]</scope>
</reference>
<reference evidence="1 2" key="2">
    <citation type="submission" date="2021-10" db="EMBL/GenBank/DDBJ databases">
        <authorList>
            <person name="Piombo E."/>
        </authorList>
    </citation>
    <scope>NUCLEOTIDE SEQUENCE [LARGE SCALE GENOMIC DNA]</scope>
</reference>
<comment type="caution">
    <text evidence="1">The sequence shown here is derived from an EMBL/GenBank/DDBJ whole genome shotgun (WGS) entry which is preliminary data.</text>
</comment>
<keyword evidence="2" id="KW-1185">Reference proteome</keyword>
<organism evidence="1 2">
    <name type="scientific">Clonostachys byssicola</name>
    <dbReference type="NCBI Taxonomy" id="160290"/>
    <lineage>
        <taxon>Eukaryota</taxon>
        <taxon>Fungi</taxon>
        <taxon>Dikarya</taxon>
        <taxon>Ascomycota</taxon>
        <taxon>Pezizomycotina</taxon>
        <taxon>Sordariomycetes</taxon>
        <taxon>Hypocreomycetidae</taxon>
        <taxon>Hypocreales</taxon>
        <taxon>Bionectriaceae</taxon>
        <taxon>Clonostachys</taxon>
    </lineage>
</organism>
<dbReference type="OrthoDB" id="10355860at2759"/>
<protein>
    <submittedName>
        <fullName evidence="1">Uncharacterized protein</fullName>
    </submittedName>
</protein>
<proteinExistence type="predicted"/>
<dbReference type="AlphaFoldDB" id="A0A9N9UIA8"/>